<evidence type="ECO:0000256" key="3">
    <source>
        <dbReference type="ARBA" id="ARBA00023121"/>
    </source>
</evidence>
<dbReference type="Proteomes" id="UP000291101">
    <property type="component" value="Unassembled WGS sequence"/>
</dbReference>
<dbReference type="Pfam" id="PF05719">
    <property type="entry name" value="GPP34"/>
    <property type="match status" value="1"/>
</dbReference>
<keyword evidence="3" id="KW-0446">Lipid-binding</keyword>
<organism evidence="5 6">
    <name type="scientific">Nocardioides zhouii</name>
    <dbReference type="NCBI Taxonomy" id="1168729"/>
    <lineage>
        <taxon>Bacteria</taxon>
        <taxon>Bacillati</taxon>
        <taxon>Actinomycetota</taxon>
        <taxon>Actinomycetes</taxon>
        <taxon>Propionibacteriales</taxon>
        <taxon>Nocardioidaceae</taxon>
        <taxon>Nocardioides</taxon>
    </lineage>
</organism>
<name>A0A4Q2SE09_9ACTN</name>
<dbReference type="InterPro" id="IPR008628">
    <property type="entry name" value="GPP34-like"/>
</dbReference>
<gene>
    <name evidence="5" type="ORF">EUA94_21520</name>
</gene>
<evidence type="ECO:0000256" key="4">
    <source>
        <dbReference type="ARBA" id="ARBA00023136"/>
    </source>
</evidence>
<evidence type="ECO:0000313" key="5">
    <source>
        <dbReference type="EMBL" id="RYC03565.1"/>
    </source>
</evidence>
<evidence type="ECO:0000256" key="2">
    <source>
        <dbReference type="ARBA" id="ARBA00023034"/>
    </source>
</evidence>
<dbReference type="GO" id="GO:0005737">
    <property type="term" value="C:cytoplasm"/>
    <property type="evidence" value="ECO:0007669"/>
    <property type="project" value="UniProtKB-ARBA"/>
</dbReference>
<dbReference type="OrthoDB" id="4962633at2"/>
<keyword evidence="2" id="KW-0333">Golgi apparatus</keyword>
<dbReference type="GO" id="GO:0012505">
    <property type="term" value="C:endomembrane system"/>
    <property type="evidence" value="ECO:0007669"/>
    <property type="project" value="UniProtKB-ARBA"/>
</dbReference>
<dbReference type="AlphaFoldDB" id="A0A4Q2SE09"/>
<dbReference type="RefSeq" id="WP_129428972.1">
    <property type="nucleotide sequence ID" value="NZ_SDWV01000035.1"/>
</dbReference>
<dbReference type="Gene3D" id="1.10.3630.10">
    <property type="entry name" value="yeast vps74-n-term truncation variant domain like"/>
    <property type="match status" value="1"/>
</dbReference>
<reference evidence="5 6" key="1">
    <citation type="submission" date="2019-01" db="EMBL/GenBank/DDBJ databases">
        <title>Novel species of Nocardioides.</title>
        <authorList>
            <person name="Liu Q."/>
            <person name="X Y.-H."/>
        </authorList>
    </citation>
    <scope>NUCLEOTIDE SEQUENCE [LARGE SCALE GENOMIC DNA]</scope>
    <source>
        <strain evidence="5 6">HLT2-9</strain>
    </source>
</reference>
<proteinExistence type="predicted"/>
<keyword evidence="4" id="KW-0472">Membrane</keyword>
<evidence type="ECO:0000313" key="6">
    <source>
        <dbReference type="Proteomes" id="UP000291101"/>
    </source>
</evidence>
<accession>A0A4Q2SE09</accession>
<evidence type="ECO:0000256" key="1">
    <source>
        <dbReference type="ARBA" id="ARBA00004255"/>
    </source>
</evidence>
<dbReference type="InterPro" id="IPR038261">
    <property type="entry name" value="GPP34-like_sf"/>
</dbReference>
<keyword evidence="6" id="KW-1185">Reference proteome</keyword>
<dbReference type="GO" id="GO:0070273">
    <property type="term" value="F:phosphatidylinositol-4-phosphate binding"/>
    <property type="evidence" value="ECO:0007669"/>
    <property type="project" value="InterPro"/>
</dbReference>
<dbReference type="EMBL" id="SDWV01000035">
    <property type="protein sequence ID" value="RYC03565.1"/>
    <property type="molecule type" value="Genomic_DNA"/>
</dbReference>
<comment type="subcellular location">
    <subcellularLocation>
        <location evidence="1">Golgi apparatus membrane</location>
        <topology evidence="1">Peripheral membrane protein</topology>
        <orientation evidence="1">Cytoplasmic side</orientation>
    </subcellularLocation>
</comment>
<protein>
    <submittedName>
        <fullName evidence="5">GPP34 family phosphoprotein</fullName>
    </submittedName>
</protein>
<comment type="caution">
    <text evidence="5">The sequence shown here is derived from an EMBL/GenBank/DDBJ whole genome shotgun (WGS) entry which is preliminary data.</text>
</comment>
<sequence>MLIVEELFLLMRRDDGKPASAMAQRGYGLAAAVITDLVLAERITLSDDKDPRVTVLVPGPVGHPALDAAMARLEQRDGKKLSSLVTDSKLAVEQQVATALEQAGIVGIEEKRALGLVPAKYPVVDPEPERRTREQLRLVLQGGTPRPADATLLAILQGLGVVPKILEDEKGTLGRRDLKRRIEEVSSEVKAGDAVAKAIAAMNAAIMTAAIIPAIAAGSSGS</sequence>